<feature type="region of interest" description="Disordered" evidence="5">
    <location>
        <begin position="446"/>
        <end position="515"/>
    </location>
</feature>
<evidence type="ECO:0000256" key="4">
    <source>
        <dbReference type="ARBA" id="ARBA00023088"/>
    </source>
</evidence>
<keyword evidence="9" id="KW-1185">Reference proteome</keyword>
<comment type="caution">
    <text evidence="8">The sequence shown here is derived from an EMBL/GenBank/DDBJ whole genome shotgun (WGS) entry which is preliminary data.</text>
</comment>
<dbReference type="InterPro" id="IPR022435">
    <property type="entry name" value="Surface-anchored_actinobac"/>
</dbReference>
<dbReference type="InterPro" id="IPR019931">
    <property type="entry name" value="LPXTG_anchor"/>
</dbReference>
<reference evidence="9" key="1">
    <citation type="journal article" date="2019" name="Int. J. Syst. Evol. Microbiol.">
        <title>The Global Catalogue of Microorganisms (GCM) 10K type strain sequencing project: providing services to taxonomists for standard genome sequencing and annotation.</title>
        <authorList>
            <consortium name="The Broad Institute Genomics Platform"/>
            <consortium name="The Broad Institute Genome Sequencing Center for Infectious Disease"/>
            <person name="Wu L."/>
            <person name="Ma J."/>
        </authorList>
    </citation>
    <scope>NUCLEOTIDE SEQUENCE [LARGE SCALE GENOMIC DNA]</scope>
    <source>
        <strain evidence="9">CGMCC 4.7400</strain>
    </source>
</reference>
<feature type="compositionally biased region" description="Low complexity" evidence="5">
    <location>
        <begin position="229"/>
        <end position="256"/>
    </location>
</feature>
<name>A0ABW2WDV8_9ACTN</name>
<evidence type="ECO:0000313" key="8">
    <source>
        <dbReference type="EMBL" id="MFD0316278.1"/>
    </source>
</evidence>
<evidence type="ECO:0000313" key="9">
    <source>
        <dbReference type="Proteomes" id="UP001597023"/>
    </source>
</evidence>
<dbReference type="Proteomes" id="UP001597023">
    <property type="component" value="Unassembled WGS sequence"/>
</dbReference>
<keyword evidence="6" id="KW-0472">Membrane</keyword>
<keyword evidence="6" id="KW-1133">Transmembrane helix</keyword>
<feature type="transmembrane region" description="Helical" evidence="6">
    <location>
        <begin position="523"/>
        <end position="546"/>
    </location>
</feature>
<evidence type="ECO:0000256" key="2">
    <source>
        <dbReference type="ARBA" id="ARBA00022525"/>
    </source>
</evidence>
<accession>A0ABW2WDV8</accession>
<keyword evidence="4" id="KW-0572">Peptidoglycan-anchor</keyword>
<proteinExistence type="predicted"/>
<dbReference type="NCBIfam" id="NF038134">
    <property type="entry name" value="choice_anch_M"/>
    <property type="match status" value="2"/>
</dbReference>
<dbReference type="NCBIfam" id="TIGR03769">
    <property type="entry name" value="P_ac_wall_RPT"/>
    <property type="match status" value="1"/>
</dbReference>
<evidence type="ECO:0000256" key="3">
    <source>
        <dbReference type="ARBA" id="ARBA00022729"/>
    </source>
</evidence>
<gene>
    <name evidence="8" type="ORF">ACFQZ6_19065</name>
</gene>
<protein>
    <submittedName>
        <fullName evidence="8">Choice-of-anchor M domain-containing protein</fullName>
    </submittedName>
</protein>
<evidence type="ECO:0000259" key="7">
    <source>
        <dbReference type="PROSITE" id="PS50847"/>
    </source>
</evidence>
<evidence type="ECO:0000256" key="6">
    <source>
        <dbReference type="SAM" id="Phobius"/>
    </source>
</evidence>
<keyword evidence="1" id="KW-0134">Cell wall</keyword>
<dbReference type="EMBL" id="JBHTEB010000001">
    <property type="protein sequence ID" value="MFD0316278.1"/>
    <property type="molecule type" value="Genomic_DNA"/>
</dbReference>
<dbReference type="PROSITE" id="PS50847">
    <property type="entry name" value="GRAM_POS_ANCHORING"/>
    <property type="match status" value="1"/>
</dbReference>
<evidence type="ECO:0000256" key="5">
    <source>
        <dbReference type="SAM" id="MobiDB-lite"/>
    </source>
</evidence>
<keyword evidence="6" id="KW-0812">Transmembrane</keyword>
<dbReference type="RefSeq" id="WP_381610748.1">
    <property type="nucleotide sequence ID" value="NZ_JBHTEB010000001.1"/>
</dbReference>
<keyword evidence="3" id="KW-0732">Signal</keyword>
<organism evidence="8 9">
    <name type="scientific">Streptomyces flavalbus</name>
    <dbReference type="NCBI Taxonomy" id="2665155"/>
    <lineage>
        <taxon>Bacteria</taxon>
        <taxon>Bacillati</taxon>
        <taxon>Actinomycetota</taxon>
        <taxon>Actinomycetes</taxon>
        <taxon>Kitasatosporales</taxon>
        <taxon>Streptomycetaceae</taxon>
        <taxon>Streptomyces</taxon>
    </lineage>
</organism>
<keyword evidence="2" id="KW-0964">Secreted</keyword>
<sequence length="554" mass="56264">MTGALTRGRRALTAAAVTAAVAVPALLGAAGLVVGGSGAARAVGGAVVLDEGELDLTPRLVDGELRLQIDDRSGGTTVVREPSAVVLHVVPESLQTTLSPVALALGTTDLDTWQLNGWESADLFAPEPGWNGTAAGGADTEVTLSAYEGPGDFGLVTYTRDMDFSDLPPETHLGSTDTAPRSFTLPGDQRRALPTWLFTAEGVHRLTFTVTSGGASDTETLAVVVGDDVDPADVVPGDGTTTPTASPSSPSASPSTTSPPPTTAHVIGEGHVDMAARPVDGGLEFQFKEGTETRHTWHEPGEVVLHVRPAAKRKIPRGYDFLGTAGDAVWWLPLQQKAGLLWPGWNTQEFATGDVDGRITFRLDSVRGPGNVAMFYDDSLGAPVVSLNSGDGLPDAHTLKPGTHSHFNWAFAAEGVYRTTFTVSATLADGRKVRDTETVAWVVGDDVDPGAVAPGAGTEPTATPTASPTAGPSTTPTTGPTAGPTAAPTDTASPTATASPSAPVSSGTGTTTPTGALATTGTAGAAVLAGCAGAALLAGGGAVLAVRRRRRTGP</sequence>
<evidence type="ECO:0000256" key="1">
    <source>
        <dbReference type="ARBA" id="ARBA00022512"/>
    </source>
</evidence>
<feature type="compositionally biased region" description="Low complexity" evidence="5">
    <location>
        <begin position="449"/>
        <end position="515"/>
    </location>
</feature>
<feature type="domain" description="Gram-positive cocci surface proteins LPxTG" evidence="7">
    <location>
        <begin position="517"/>
        <end position="554"/>
    </location>
</feature>
<feature type="region of interest" description="Disordered" evidence="5">
    <location>
        <begin position="229"/>
        <end position="266"/>
    </location>
</feature>